<dbReference type="EMBL" id="CZRL01000106">
    <property type="protein sequence ID" value="CUS54908.1"/>
    <property type="molecule type" value="Genomic_DNA"/>
</dbReference>
<organism evidence="1">
    <name type="scientific">hydrothermal vent metagenome</name>
    <dbReference type="NCBI Taxonomy" id="652676"/>
    <lineage>
        <taxon>unclassified sequences</taxon>
        <taxon>metagenomes</taxon>
        <taxon>ecological metagenomes</taxon>
    </lineage>
</organism>
<reference evidence="1" key="1">
    <citation type="submission" date="2015-10" db="EMBL/GenBank/DDBJ databases">
        <authorList>
            <person name="Gilbert D.G."/>
        </authorList>
    </citation>
    <scope>NUCLEOTIDE SEQUENCE</scope>
</reference>
<accession>A0A160TVU4</accession>
<gene>
    <name evidence="1" type="ORF">MGWOODY_XGa1898</name>
</gene>
<dbReference type="SUPFAM" id="SSF54593">
    <property type="entry name" value="Glyoxalase/Bleomycin resistance protein/Dihydroxybiphenyl dioxygenase"/>
    <property type="match status" value="1"/>
</dbReference>
<protein>
    <recommendedName>
        <fullName evidence="2">VOC domain-containing protein</fullName>
    </recommendedName>
</protein>
<name>A0A160TVU4_9ZZZZ</name>
<dbReference type="Gene3D" id="3.10.180.10">
    <property type="entry name" value="2,3-Dihydroxybiphenyl 1,2-Dioxygenase, domain 1"/>
    <property type="match status" value="1"/>
</dbReference>
<dbReference type="InterPro" id="IPR029068">
    <property type="entry name" value="Glyas_Bleomycin-R_OHBP_Dase"/>
</dbReference>
<proteinExistence type="predicted"/>
<evidence type="ECO:0000313" key="1">
    <source>
        <dbReference type="EMBL" id="CUS54908.1"/>
    </source>
</evidence>
<sequence length="147" mass="16362">MKKRKGKPWLAADVYGQSLQGLTINLISENLERALIFQQVVLGADIVYHDTDFAAVRGYGAEWMIHADHTYDNHPLNATLAQLTHRGGAVELRLHGCDPDRAQAHAIAQDFTVLQSASDKPHGLREAYLLDSDGYLWVPDVPVKHQP</sequence>
<dbReference type="AlphaFoldDB" id="A0A160TVU4"/>
<evidence type="ECO:0008006" key="2">
    <source>
        <dbReference type="Google" id="ProtNLM"/>
    </source>
</evidence>